<organism evidence="1 2">
    <name type="scientific">Streptomyces microflavus</name>
    <name type="common">Streptomyces lipmanii</name>
    <dbReference type="NCBI Taxonomy" id="1919"/>
    <lineage>
        <taxon>Bacteria</taxon>
        <taxon>Bacillati</taxon>
        <taxon>Actinomycetota</taxon>
        <taxon>Actinomycetes</taxon>
        <taxon>Kitasatosporales</taxon>
        <taxon>Streptomycetaceae</taxon>
        <taxon>Streptomyces</taxon>
    </lineage>
</organism>
<evidence type="ECO:0000313" key="1">
    <source>
        <dbReference type="EMBL" id="MER0428837.1"/>
    </source>
</evidence>
<reference evidence="1 2" key="1">
    <citation type="submission" date="2024-01" db="EMBL/GenBank/DDBJ databases">
        <title>Metagenomic exploration of the rhizosphere soil microbial community and their significance in facilitating the development of wild simulated ginseng.</title>
        <authorList>
            <person name="Huang J."/>
        </authorList>
    </citation>
    <scope>NUCLEOTIDE SEQUENCE [LARGE SCALE GENOMIC DNA]</scope>
    <source>
        <strain evidence="1 2">WY141</strain>
    </source>
</reference>
<name>A0ABV1QCD6_STRMI</name>
<comment type="caution">
    <text evidence="1">The sequence shown here is derived from an EMBL/GenBank/DDBJ whole genome shotgun (WGS) entry which is preliminary data.</text>
</comment>
<evidence type="ECO:0008006" key="3">
    <source>
        <dbReference type="Google" id="ProtNLM"/>
    </source>
</evidence>
<dbReference type="RefSeq" id="WP_350240863.1">
    <property type="nucleotide sequence ID" value="NZ_JBEJUE010000044.1"/>
</dbReference>
<sequence>MIEIPTFAVWMETNRAQGFPDEATAWAVYNDRVYRSMQALFEDPHVAVNRQEAAVAEIAATAFLESAFGADWVKERFPLADHREELGPWVQQARQRQELARRVFEFQSEPWFTDFLSYTKRNEVASAIFEADVLQTLMRVPAGITRVTESGVKGQDYDILLKLAHIGEVPVEVKYKQDDTPFSEATVRNTVKGAAKQLPRGCVGWLFVHVPTAWVSPGRGDEYTEALCEALRQTSRVGVVFTAVDKPFHDEEAGKIRHRRFWELYKDDGASQELWEAALLLRGLLDKDWDFFAPRAPF</sequence>
<keyword evidence="2" id="KW-1185">Reference proteome</keyword>
<evidence type="ECO:0000313" key="2">
    <source>
        <dbReference type="Proteomes" id="UP001456562"/>
    </source>
</evidence>
<proteinExistence type="predicted"/>
<gene>
    <name evidence="1" type="ORF">ABR748_32200</name>
</gene>
<dbReference type="EMBL" id="JBEJUE010000044">
    <property type="protein sequence ID" value="MER0428837.1"/>
    <property type="molecule type" value="Genomic_DNA"/>
</dbReference>
<accession>A0ABV1QCD6</accession>
<protein>
    <recommendedName>
        <fullName evidence="3">Restriction endonuclease</fullName>
    </recommendedName>
</protein>
<dbReference type="Proteomes" id="UP001456562">
    <property type="component" value="Unassembled WGS sequence"/>
</dbReference>